<keyword evidence="5" id="KW-0732">Signal</keyword>
<protein>
    <recommendedName>
        <fullName evidence="8">S-protein homolog</fullName>
    </recommendedName>
</protein>
<evidence type="ECO:0000256" key="3">
    <source>
        <dbReference type="ARBA" id="ARBA00022471"/>
    </source>
</evidence>
<dbReference type="Proteomes" id="UP001472677">
    <property type="component" value="Unassembled WGS sequence"/>
</dbReference>
<evidence type="ECO:0000313" key="7">
    <source>
        <dbReference type="Proteomes" id="UP001472677"/>
    </source>
</evidence>
<proteinExistence type="inferred from homology"/>
<evidence type="ECO:0008006" key="8">
    <source>
        <dbReference type="Google" id="ProtNLM"/>
    </source>
</evidence>
<comment type="subcellular location">
    <subcellularLocation>
        <location evidence="1">Secreted</location>
    </subcellularLocation>
</comment>
<evidence type="ECO:0000256" key="2">
    <source>
        <dbReference type="ARBA" id="ARBA00005581"/>
    </source>
</evidence>
<reference evidence="6 7" key="1">
    <citation type="journal article" date="2024" name="G3 (Bethesda)">
        <title>Genome assembly of Hibiscus sabdariffa L. provides insights into metabolisms of medicinal natural products.</title>
        <authorList>
            <person name="Kim T."/>
        </authorList>
    </citation>
    <scope>NUCLEOTIDE SEQUENCE [LARGE SCALE GENOMIC DNA]</scope>
    <source>
        <strain evidence="6">TK-2024</strain>
        <tissue evidence="6">Old leaves</tissue>
    </source>
</reference>
<gene>
    <name evidence="6" type="ORF">V6N12_037266</name>
</gene>
<keyword evidence="4" id="KW-0964">Secreted</keyword>
<name>A0ABR2C3C8_9ROSI</name>
<evidence type="ECO:0000256" key="5">
    <source>
        <dbReference type="ARBA" id="ARBA00022729"/>
    </source>
</evidence>
<evidence type="ECO:0000256" key="4">
    <source>
        <dbReference type="ARBA" id="ARBA00022525"/>
    </source>
</evidence>
<keyword evidence="7" id="KW-1185">Reference proteome</keyword>
<sequence>MLLFVASKAGFLQHKQDILVYNDLQAGTDLTLHCKSKDDDLGIHVLTYQGNPSSSSSAHTSLGSPYFTAAWNGMERCIVNRFIALFWNGEADRGVTDEDVGLVHREVSSSEQLRELGFMETQ</sequence>
<comment type="similarity">
    <text evidence="2">Belongs to the plant self-incompatibility (S1) protein family.</text>
</comment>
<dbReference type="Pfam" id="PF05938">
    <property type="entry name" value="Self-incomp_S1"/>
    <property type="match status" value="1"/>
</dbReference>
<evidence type="ECO:0000256" key="1">
    <source>
        <dbReference type="ARBA" id="ARBA00004613"/>
    </source>
</evidence>
<evidence type="ECO:0000313" key="6">
    <source>
        <dbReference type="EMBL" id="KAK8513898.1"/>
    </source>
</evidence>
<dbReference type="EMBL" id="JBBPBM010000068">
    <property type="protein sequence ID" value="KAK8513898.1"/>
    <property type="molecule type" value="Genomic_DNA"/>
</dbReference>
<comment type="caution">
    <text evidence="6">The sequence shown here is derived from an EMBL/GenBank/DDBJ whole genome shotgun (WGS) entry which is preliminary data.</text>
</comment>
<organism evidence="6 7">
    <name type="scientific">Hibiscus sabdariffa</name>
    <name type="common">roselle</name>
    <dbReference type="NCBI Taxonomy" id="183260"/>
    <lineage>
        <taxon>Eukaryota</taxon>
        <taxon>Viridiplantae</taxon>
        <taxon>Streptophyta</taxon>
        <taxon>Embryophyta</taxon>
        <taxon>Tracheophyta</taxon>
        <taxon>Spermatophyta</taxon>
        <taxon>Magnoliopsida</taxon>
        <taxon>eudicotyledons</taxon>
        <taxon>Gunneridae</taxon>
        <taxon>Pentapetalae</taxon>
        <taxon>rosids</taxon>
        <taxon>malvids</taxon>
        <taxon>Malvales</taxon>
        <taxon>Malvaceae</taxon>
        <taxon>Malvoideae</taxon>
        <taxon>Hibiscus</taxon>
    </lineage>
</organism>
<dbReference type="InterPro" id="IPR010264">
    <property type="entry name" value="Self-incomp_S1"/>
</dbReference>
<accession>A0ABR2C3C8</accession>
<keyword evidence="3" id="KW-0713">Self-incompatibility</keyword>